<evidence type="ECO:0000259" key="2">
    <source>
        <dbReference type="Pfam" id="PF15611"/>
    </source>
</evidence>
<sequence length="529" mass="59752">MKGKGEVTPQAAFLQQCPSGSIEVIEAVLGHWVRKAASDQTRQAVTEHLINQYNDPRTNRSLWMGVSEDYMNVIFSWLTREDLRFFTSVVDATQKDPQWQPRKKFWLKLYDEGLIEQAWVAFCPSAERYARTHLIRSGYADNVRRFAKQSKGGTRSDTSILIMKIGSKIVVDGCHNYRTHIFNIDDPVAPKLFRREYDCDADVMDLAPWSKAHNSIPAWSQWVRESIHSKTPMSTKKRWRRSPARDDDLDRHPTPTPTPQRATGYTRATPVRTTYTPPPQRPVYNPPVQPVRPAAATTAAPTLPLSSTPTRQAETRPQTPYTVTPDLNAASRLNPEIEKHRGVSLPKFPNTPAPPTQAAPQPPKEGPKPTSAPNSAIGLAPFSSAAVNAEVNELRARMIRSGDDLAEIREALQKVRERHELDLAEKIRIANAIRRNRANDEEFVSLKAFVEPIFNRKLSPYETMIWAVKANEIERIARIRGLISPNVSSALKALVNGHTLGASEKNAMEYMAQRLRRQGVELLDIIRRE</sequence>
<dbReference type="Proteomes" id="UP000243507">
    <property type="component" value="Unassembled WGS sequence"/>
</dbReference>
<dbReference type="RefSeq" id="WP_096434526.1">
    <property type="nucleotide sequence ID" value="NZ_NTJD01000014.1"/>
</dbReference>
<feature type="region of interest" description="Disordered" evidence="1">
    <location>
        <begin position="342"/>
        <end position="377"/>
    </location>
</feature>
<dbReference type="OrthoDB" id="3035290at2"/>
<proteinExistence type="predicted"/>
<feature type="compositionally biased region" description="Pro residues" evidence="1">
    <location>
        <begin position="349"/>
        <end position="364"/>
    </location>
</feature>
<organism evidence="3 4">
    <name type="scientific">Pseudothioclava arenosa</name>
    <dbReference type="NCBI Taxonomy" id="1795308"/>
    <lineage>
        <taxon>Bacteria</taxon>
        <taxon>Pseudomonadati</taxon>
        <taxon>Pseudomonadota</taxon>
        <taxon>Alphaproteobacteria</taxon>
        <taxon>Rhodobacterales</taxon>
        <taxon>Paracoccaceae</taxon>
        <taxon>Pseudothioclava</taxon>
    </lineage>
</organism>
<comment type="caution">
    <text evidence="3">The sequence shown here is derived from an EMBL/GenBank/DDBJ whole genome shotgun (WGS) entry which is preliminary data.</text>
</comment>
<reference evidence="3 4" key="1">
    <citation type="submission" date="2017-09" db="EMBL/GenBank/DDBJ databases">
        <title>A multilocus sequence analysis scheme for characterization of bacteria in the genus Thioclava.</title>
        <authorList>
            <person name="Liu Y."/>
            <person name="Shao Z."/>
        </authorList>
    </citation>
    <scope>NUCLEOTIDE SEQUENCE [LARGE SCALE GENOMIC DNA]</scope>
    <source>
        <strain evidence="3 4">CAU 1312</strain>
    </source>
</reference>
<accession>A0A2A4CMS5</accession>
<dbReference type="AlphaFoldDB" id="A0A2A4CMS5"/>
<keyword evidence="4" id="KW-1185">Reference proteome</keyword>
<evidence type="ECO:0000313" key="4">
    <source>
        <dbReference type="Proteomes" id="UP000243507"/>
    </source>
</evidence>
<feature type="domain" description="Zorya protein ZorC EH" evidence="2">
    <location>
        <begin position="22"/>
        <end position="204"/>
    </location>
</feature>
<dbReference type="Pfam" id="PF15611">
    <property type="entry name" value="EH_Signature"/>
    <property type="match status" value="1"/>
</dbReference>
<evidence type="ECO:0000256" key="1">
    <source>
        <dbReference type="SAM" id="MobiDB-lite"/>
    </source>
</evidence>
<protein>
    <recommendedName>
        <fullName evidence="2">Zorya protein ZorC EH domain-containing protein</fullName>
    </recommendedName>
</protein>
<name>A0A2A4CMS5_9RHOB</name>
<feature type="compositionally biased region" description="Basic and acidic residues" evidence="1">
    <location>
        <begin position="243"/>
        <end position="253"/>
    </location>
</feature>
<feature type="compositionally biased region" description="Pro residues" evidence="1">
    <location>
        <begin position="276"/>
        <end position="290"/>
    </location>
</feature>
<dbReference type="InterPro" id="IPR028943">
    <property type="entry name" value="ZorC_EH_Signature_dom"/>
</dbReference>
<gene>
    <name evidence="3" type="ORF">CLN94_13515</name>
</gene>
<evidence type="ECO:0000313" key="3">
    <source>
        <dbReference type="EMBL" id="PCD75552.1"/>
    </source>
</evidence>
<feature type="compositionally biased region" description="Low complexity" evidence="1">
    <location>
        <begin position="291"/>
        <end position="312"/>
    </location>
</feature>
<feature type="region of interest" description="Disordered" evidence="1">
    <location>
        <begin position="229"/>
        <end position="328"/>
    </location>
</feature>
<dbReference type="EMBL" id="NTJD01000014">
    <property type="protein sequence ID" value="PCD75552.1"/>
    <property type="molecule type" value="Genomic_DNA"/>
</dbReference>